<sequence length="107" mass="11652">MRGKKKRVNYWRARETVGDAAGGFRVTETGYHFLTEAGLVSPSGQTKRSILSLLPLLLVDVEASFLLAIHSMMLDDVRVSSTRIAERSDAARLTGDDRMTAAAVPSS</sequence>
<dbReference type="InParanoid" id="F4WJE5"/>
<dbReference type="Proteomes" id="UP000007755">
    <property type="component" value="Unassembled WGS sequence"/>
</dbReference>
<keyword evidence="2" id="KW-1185">Reference proteome</keyword>
<dbReference type="AlphaFoldDB" id="F4WJE5"/>
<reference evidence="1" key="1">
    <citation type="submission" date="2011-02" db="EMBL/GenBank/DDBJ databases">
        <title>The genome of the leaf-cutting ant Acromyrmex echinatior suggests key adaptations to social evolution and fungus farming.</title>
        <authorList>
            <person name="Nygaard S."/>
            <person name="Zhang G."/>
        </authorList>
    </citation>
    <scope>NUCLEOTIDE SEQUENCE</scope>
</reference>
<dbReference type="EMBL" id="GL888182">
    <property type="protein sequence ID" value="EGI65723.1"/>
    <property type="molecule type" value="Genomic_DNA"/>
</dbReference>
<protein>
    <submittedName>
        <fullName evidence="1">Uncharacterized protein</fullName>
    </submittedName>
</protein>
<evidence type="ECO:0000313" key="2">
    <source>
        <dbReference type="Proteomes" id="UP000007755"/>
    </source>
</evidence>
<accession>F4WJE5</accession>
<gene>
    <name evidence="1" type="ORF">G5I_05824</name>
</gene>
<name>F4WJE5_ACREC</name>
<proteinExistence type="predicted"/>
<organism evidence="2">
    <name type="scientific">Acromyrmex echinatior</name>
    <name type="common">Panamanian leafcutter ant</name>
    <name type="synonym">Acromyrmex octospinosus echinatior</name>
    <dbReference type="NCBI Taxonomy" id="103372"/>
    <lineage>
        <taxon>Eukaryota</taxon>
        <taxon>Metazoa</taxon>
        <taxon>Ecdysozoa</taxon>
        <taxon>Arthropoda</taxon>
        <taxon>Hexapoda</taxon>
        <taxon>Insecta</taxon>
        <taxon>Pterygota</taxon>
        <taxon>Neoptera</taxon>
        <taxon>Endopterygota</taxon>
        <taxon>Hymenoptera</taxon>
        <taxon>Apocrita</taxon>
        <taxon>Aculeata</taxon>
        <taxon>Formicoidea</taxon>
        <taxon>Formicidae</taxon>
        <taxon>Myrmicinae</taxon>
        <taxon>Acromyrmex</taxon>
    </lineage>
</organism>
<evidence type="ECO:0000313" key="1">
    <source>
        <dbReference type="EMBL" id="EGI65723.1"/>
    </source>
</evidence>